<organism evidence="12 13">
    <name type="scientific">Streptomyces rubrolavendulae</name>
    <dbReference type="NCBI Taxonomy" id="285473"/>
    <lineage>
        <taxon>Bacteria</taxon>
        <taxon>Bacillati</taxon>
        <taxon>Actinomycetota</taxon>
        <taxon>Actinomycetes</taxon>
        <taxon>Kitasatosporales</taxon>
        <taxon>Streptomycetaceae</taxon>
        <taxon>Streptomyces</taxon>
    </lineage>
</organism>
<dbReference type="GO" id="GO:0016787">
    <property type="term" value="F:hydrolase activity"/>
    <property type="evidence" value="ECO:0007669"/>
    <property type="project" value="UniProtKB-KW"/>
</dbReference>
<dbReference type="STRING" id="285473.A4G23_04624"/>
<dbReference type="Pfam" id="PF18395">
    <property type="entry name" value="Cas3_C"/>
    <property type="match status" value="1"/>
</dbReference>
<evidence type="ECO:0000256" key="3">
    <source>
        <dbReference type="ARBA" id="ARBA00022722"/>
    </source>
</evidence>
<dbReference type="CDD" id="cd09729">
    <property type="entry name" value="Cse1_I-E"/>
    <property type="match status" value="1"/>
</dbReference>
<evidence type="ECO:0000256" key="10">
    <source>
        <dbReference type="SAM" id="MobiDB-lite"/>
    </source>
</evidence>
<dbReference type="GO" id="GO:0046872">
    <property type="term" value="F:metal ion binding"/>
    <property type="evidence" value="ECO:0007669"/>
    <property type="project" value="UniProtKB-KW"/>
</dbReference>
<dbReference type="InterPro" id="IPR006474">
    <property type="entry name" value="Helicase_Cas3_CRISPR-ass_core"/>
</dbReference>
<evidence type="ECO:0000256" key="8">
    <source>
        <dbReference type="ARBA" id="ARBA00022840"/>
    </source>
</evidence>
<dbReference type="Pfam" id="PF22590">
    <property type="entry name" value="Cas3-like_C_2"/>
    <property type="match status" value="1"/>
</dbReference>
<keyword evidence="4" id="KW-0479">Metal-binding</keyword>
<feature type="compositionally biased region" description="Low complexity" evidence="10">
    <location>
        <begin position="970"/>
        <end position="982"/>
    </location>
</feature>
<dbReference type="InterPro" id="IPR013381">
    <property type="entry name" value="CRISPR-assoc_prot_Cse1"/>
</dbReference>
<protein>
    <submittedName>
        <fullName evidence="12">CRISPR-associated nuclease/helicase Cas3</fullName>
        <ecNumber evidence="12">3.1.-.-</ecNumber>
    </submittedName>
</protein>
<dbReference type="Gene3D" id="1.10.132.100">
    <property type="match status" value="1"/>
</dbReference>
<dbReference type="KEGG" id="srn:A4G23_04624"/>
<dbReference type="PATRIC" id="fig|285473.5.peg.4869"/>
<evidence type="ECO:0000256" key="5">
    <source>
        <dbReference type="ARBA" id="ARBA00022741"/>
    </source>
</evidence>
<dbReference type="EC" id="3.1.-.-" evidence="12"/>
<evidence type="ECO:0000256" key="4">
    <source>
        <dbReference type="ARBA" id="ARBA00022723"/>
    </source>
</evidence>
<feature type="compositionally biased region" description="Basic and acidic residues" evidence="10">
    <location>
        <begin position="985"/>
        <end position="997"/>
    </location>
</feature>
<accession>A0A1D8G8F9</accession>
<keyword evidence="6 12" id="KW-0378">Hydrolase</keyword>
<reference evidence="12 13" key="1">
    <citation type="submission" date="2016-09" db="EMBL/GenBank/DDBJ databases">
        <title>Streptomyces rubrolavendulae MJM4426 Genome sequencing and assembly.</title>
        <authorList>
            <person name="Kim J.-G."/>
        </authorList>
    </citation>
    <scope>NUCLEOTIDE SEQUENCE [LARGE SCALE GENOMIC DNA]</scope>
    <source>
        <strain evidence="12 13">MJM4426</strain>
    </source>
</reference>
<keyword evidence="7 12" id="KW-0347">Helicase</keyword>
<dbReference type="InterPro" id="IPR041372">
    <property type="entry name" value="Cas3_C"/>
</dbReference>
<dbReference type="GO" id="GO:0004386">
    <property type="term" value="F:helicase activity"/>
    <property type="evidence" value="ECO:0007669"/>
    <property type="project" value="UniProtKB-KW"/>
</dbReference>
<feature type="compositionally biased region" description="Basic and acidic residues" evidence="10">
    <location>
        <begin position="1006"/>
        <end position="1015"/>
    </location>
</feature>
<feature type="region of interest" description="Disordered" evidence="10">
    <location>
        <begin position="1276"/>
        <end position="1295"/>
    </location>
</feature>
<name>A0A1D8G8F9_9ACTN</name>
<dbReference type="NCBIfam" id="TIGR02547">
    <property type="entry name" value="casA_cse1"/>
    <property type="match status" value="1"/>
</dbReference>
<dbReference type="GO" id="GO:0051607">
    <property type="term" value="P:defense response to virus"/>
    <property type="evidence" value="ECO:0007669"/>
    <property type="project" value="UniProtKB-KW"/>
</dbReference>
<dbReference type="CDD" id="cd17930">
    <property type="entry name" value="DEXHc_cas3"/>
    <property type="match status" value="1"/>
</dbReference>
<keyword evidence="13" id="KW-1185">Reference proteome</keyword>
<keyword evidence="9" id="KW-0051">Antiviral defense</keyword>
<dbReference type="Pfam" id="PF18019">
    <property type="entry name" value="Cas3_HD"/>
    <property type="match status" value="1"/>
</dbReference>
<evidence type="ECO:0000259" key="11">
    <source>
        <dbReference type="PROSITE" id="PS51643"/>
    </source>
</evidence>
<dbReference type="SUPFAM" id="SSF52540">
    <property type="entry name" value="P-loop containing nucleoside triphosphate hydrolases"/>
    <property type="match status" value="1"/>
</dbReference>
<dbReference type="Pfam" id="PF09481">
    <property type="entry name" value="CRISPR_Cse1"/>
    <property type="match status" value="1"/>
</dbReference>
<feature type="region of interest" description="Disordered" evidence="10">
    <location>
        <begin position="970"/>
        <end position="1040"/>
    </location>
</feature>
<evidence type="ECO:0000256" key="9">
    <source>
        <dbReference type="ARBA" id="ARBA00023118"/>
    </source>
</evidence>
<feature type="region of interest" description="Disordered" evidence="10">
    <location>
        <begin position="418"/>
        <end position="437"/>
    </location>
</feature>
<sequence length="1594" mass="172431">MDSVPQDLGFREPPPCSPFLSGAARTAWAKHDRKTDGWLPLWRHMADSGAVAGRLWEEWLPASVKQLIAEPLPGGHDDADRLLRFLAMSHDVGKCTPTFACQVEPLAQRMRDRGLDMPTAKEYGQDRRLAPHGLAGQMLLQEWMRERFGLGARVAGQFAVVAGGHHGVPPGSQQIHDLQLRPHLVRHSGPAADVWRRTQYELLDWCADVCGVKDLVSSWHGVRLPQPAQVLLTAVVILADWIASAPELFPYAPESWHPLGAEGERRRLRAAWEGLDLPPPWQPELPPDSPQALFSARFPGLRGAAPRPVQEEAVRMAGVMDPAGLLIIEAPMGEGKTEAALAAAEVLAARSGAGGLLLALPTRATGDAMFGRLLSWLDALPAEGAPARSVVLAHAKAALNDLWSGLLRAGSRAIAAVEPDGDERVPAPSRDGEKVPRNSAGLHAHRWLRGRKKQLLASFAVGTVDQVLFAALKSRHLALRHLAVAGKVVVIDEVHAYDAYMNRYLDRTLEWLAAYRVPVVLLSATLPAARRHALASAYAGAEGAAAVTVAADAYPLLTAVSPGRSALTARPAAASGRGTEVVLERLDDDPAALADRLERELFEGGCALVVRNTVGRVLETAEVLRERFGEQGVTVAHSQFIAADRAANDAALLRRFGPGGERPERHVVVASQVVEQSLDVSFDLLVTDLAPVDLVLQRMGRLHRHPTPRPARLSAPRCLITGVDWAASPPAPDAGSRAVYPGDWALLRSLAALLPHLDGAPVRLPTDISPLVQSAYGDAPLGPAAWAEAVAEAHARHTKVLREKRGRADAFLLGPVRPPGRPVYGWLEAHTGDVDDSLTGRAQVRDSEEMLEVLVIQRRADGRLTTVPWLDGGREGGRGGLELPTDFPPARRAAEAVAASALTLPGRFGKPWLITRTIAELEKFLVPAWQVKECPWLAGELLLVFDEHCQTRLAGFVVSYSRAEGLRVIPPGAHPGKAHGPGMAQDERGHGDAREQQAHAGGPKAAPREGARVEDTGGDQGTARSRGPVTRHGTASAGQAVEAEAPAAFNLVHEPWVPVQRLDGAVVEMSLREVFTSADDLRGIVGDVPTQVPALLRLLLAVLHDALEGPADLEEWEDLWVSSAPFAAVLEYLDRHAPGFDLLDERRPFFQVAGLRTAKNEVAPLSRIVADVPTGSALFSMRRPGVDRLSFAEAARWLVHTHAFDTSGIKSAMKGDEQRSRSGKVYPLGVGSLGHLGGVFAEGATLRETLLLNLVAFEDAYEGSELAERVDEDRPVWRQEPYGPGPRGERAGGPEPLGLRDLYTWQTRRVRLCAEHGAVTGVVLGYGDPLVHPAPWLLEPMSGWRRSTTQEKKQGRALVYTPYRHDKEKSAWRGLGALLPSRAQRGESGDRGGPPERLRAGITRWCTRVITESEIDPGKLVRLRIVGAVYGTQQSVIDEIVDDSVLLPVVTLHETNQEYGGAAVDAVSDAEGAVQALGRLAGDLARASGSSRPDAADEAARHLGYAALDGPYRAWLRDLARYPGPQRARQRWRETVRCQVQRLARQEIRSAGPAAYEGRVIELPGRGRRLVDAGRAELWFRARLHEVLGPAVTS</sequence>
<keyword evidence="5" id="KW-0547">Nucleotide-binding</keyword>
<keyword evidence="8" id="KW-0067">ATP-binding</keyword>
<dbReference type="InterPro" id="IPR006483">
    <property type="entry name" value="CRISPR-assoc_Cas3_HD"/>
</dbReference>
<evidence type="ECO:0000313" key="13">
    <source>
        <dbReference type="Proteomes" id="UP000095349"/>
    </source>
</evidence>
<evidence type="ECO:0000256" key="2">
    <source>
        <dbReference type="ARBA" id="ARBA00009046"/>
    </source>
</evidence>
<dbReference type="InterPro" id="IPR014001">
    <property type="entry name" value="Helicase_ATP-bd"/>
</dbReference>
<dbReference type="NCBIfam" id="TIGR01596">
    <property type="entry name" value="cas3_HD"/>
    <property type="match status" value="1"/>
</dbReference>
<dbReference type="EMBL" id="CP017316">
    <property type="protein sequence ID" value="AOT61735.1"/>
    <property type="molecule type" value="Genomic_DNA"/>
</dbReference>
<evidence type="ECO:0000256" key="1">
    <source>
        <dbReference type="ARBA" id="ARBA00006847"/>
    </source>
</evidence>
<dbReference type="NCBIfam" id="TIGR01587">
    <property type="entry name" value="cas3_core"/>
    <property type="match status" value="1"/>
</dbReference>
<dbReference type="GO" id="GO:0005524">
    <property type="term" value="F:ATP binding"/>
    <property type="evidence" value="ECO:0007669"/>
    <property type="project" value="UniProtKB-KW"/>
</dbReference>
<dbReference type="InterPro" id="IPR054712">
    <property type="entry name" value="Cas3-like_dom"/>
</dbReference>
<dbReference type="PROSITE" id="PS51643">
    <property type="entry name" value="HD_CAS3"/>
    <property type="match status" value="1"/>
</dbReference>
<dbReference type="GO" id="GO:0004518">
    <property type="term" value="F:nuclease activity"/>
    <property type="evidence" value="ECO:0007669"/>
    <property type="project" value="UniProtKB-KW"/>
</dbReference>
<proteinExistence type="inferred from homology"/>
<evidence type="ECO:0000313" key="12">
    <source>
        <dbReference type="EMBL" id="AOT61735.1"/>
    </source>
</evidence>
<gene>
    <name evidence="12" type="primary">cas3</name>
    <name evidence="12" type="ORF">A4G23_04624</name>
</gene>
<comment type="similarity">
    <text evidence="1">In the N-terminal section; belongs to the CRISPR-associated nuclease Cas3-HD family.</text>
</comment>
<dbReference type="Proteomes" id="UP000095349">
    <property type="component" value="Chromosome"/>
</dbReference>
<dbReference type="Gene3D" id="1.10.3210.30">
    <property type="match status" value="1"/>
</dbReference>
<dbReference type="SMART" id="SM00487">
    <property type="entry name" value="DEXDc"/>
    <property type="match status" value="1"/>
</dbReference>
<evidence type="ECO:0000256" key="7">
    <source>
        <dbReference type="ARBA" id="ARBA00022806"/>
    </source>
</evidence>
<feature type="compositionally biased region" description="Basic and acidic residues" evidence="10">
    <location>
        <begin position="422"/>
        <end position="436"/>
    </location>
</feature>
<keyword evidence="3" id="KW-0540">Nuclease</keyword>
<dbReference type="CDD" id="cd09641">
    <property type="entry name" value="Cas3''_I"/>
    <property type="match status" value="1"/>
</dbReference>
<dbReference type="InterPro" id="IPR038257">
    <property type="entry name" value="CRISPR-assoc_Cas3_HD_sf"/>
</dbReference>
<feature type="domain" description="HD Cas3-type" evidence="11">
    <location>
        <begin position="34"/>
        <end position="242"/>
    </location>
</feature>
<dbReference type="InterPro" id="IPR027417">
    <property type="entry name" value="P-loop_NTPase"/>
</dbReference>
<comment type="similarity">
    <text evidence="2">In the central section; belongs to the CRISPR-associated helicase Cas3 family.</text>
</comment>
<dbReference type="Gene3D" id="3.40.50.300">
    <property type="entry name" value="P-loop containing nucleotide triphosphate hydrolases"/>
    <property type="match status" value="2"/>
</dbReference>
<evidence type="ECO:0000256" key="6">
    <source>
        <dbReference type="ARBA" id="ARBA00022801"/>
    </source>
</evidence>